<evidence type="ECO:0000313" key="2">
    <source>
        <dbReference type="EMBL" id="ROR82038.1"/>
    </source>
</evidence>
<protein>
    <submittedName>
        <fullName evidence="2">Modulator of FtsH protease</fullName>
    </submittedName>
</protein>
<keyword evidence="1" id="KW-0472">Membrane</keyword>
<accession>A0A3N2C3D5</accession>
<feature type="transmembrane region" description="Helical" evidence="1">
    <location>
        <begin position="133"/>
        <end position="155"/>
    </location>
</feature>
<organism evidence="2 3">
    <name type="scientific">Plantibacter flavus</name>
    <dbReference type="NCBI Taxonomy" id="150123"/>
    <lineage>
        <taxon>Bacteria</taxon>
        <taxon>Bacillati</taxon>
        <taxon>Actinomycetota</taxon>
        <taxon>Actinomycetes</taxon>
        <taxon>Micrococcales</taxon>
        <taxon>Microbacteriaceae</taxon>
        <taxon>Plantibacter</taxon>
    </lineage>
</organism>
<comment type="caution">
    <text evidence="2">The sequence shown here is derived from an EMBL/GenBank/DDBJ whole genome shotgun (WGS) entry which is preliminary data.</text>
</comment>
<sequence length="160" mass="16200">MTEAWNDFFVATAGAAAALAGLIIVAMSVNIAKIIEIPAMPARAAATISSLVLIVVVAAAGLIPGQADVLYGVEVLLLTALALGFAVDAAVRILRHQDAGRGPRALKAAVPVLQVVPFAIGGVLLLLGSSVGLGWLAAGFILVFVGSVVGAWVLLVEILR</sequence>
<dbReference type="GO" id="GO:0006508">
    <property type="term" value="P:proteolysis"/>
    <property type="evidence" value="ECO:0007669"/>
    <property type="project" value="UniProtKB-KW"/>
</dbReference>
<keyword evidence="3" id="KW-1185">Reference proteome</keyword>
<keyword evidence="2" id="KW-0378">Hydrolase</keyword>
<dbReference type="AlphaFoldDB" id="A0A3N2C3D5"/>
<feature type="transmembrane region" description="Helical" evidence="1">
    <location>
        <begin position="12"/>
        <end position="32"/>
    </location>
</feature>
<keyword evidence="2" id="KW-0645">Protease</keyword>
<feature type="transmembrane region" description="Helical" evidence="1">
    <location>
        <begin position="106"/>
        <end position="127"/>
    </location>
</feature>
<dbReference type="RefSeq" id="WP_085514361.1">
    <property type="nucleotide sequence ID" value="NZ_FXAP01000009.1"/>
</dbReference>
<reference evidence="2 3" key="1">
    <citation type="submission" date="2018-11" db="EMBL/GenBank/DDBJ databases">
        <title>Sequencing the genomes of 1000 actinobacteria strains.</title>
        <authorList>
            <person name="Klenk H.-P."/>
        </authorList>
    </citation>
    <scope>NUCLEOTIDE SEQUENCE [LARGE SCALE GENOMIC DNA]</scope>
    <source>
        <strain evidence="2 3">DSM 14012</strain>
    </source>
</reference>
<feature type="transmembrane region" description="Helical" evidence="1">
    <location>
        <begin position="44"/>
        <end position="63"/>
    </location>
</feature>
<dbReference type="EMBL" id="RKHL01000001">
    <property type="protein sequence ID" value="ROR82038.1"/>
    <property type="molecule type" value="Genomic_DNA"/>
</dbReference>
<evidence type="ECO:0000256" key="1">
    <source>
        <dbReference type="SAM" id="Phobius"/>
    </source>
</evidence>
<dbReference type="Proteomes" id="UP000266915">
    <property type="component" value="Unassembled WGS sequence"/>
</dbReference>
<proteinExistence type="predicted"/>
<gene>
    <name evidence="2" type="ORF">EDD42_2120</name>
</gene>
<dbReference type="GO" id="GO:0008233">
    <property type="term" value="F:peptidase activity"/>
    <property type="evidence" value="ECO:0007669"/>
    <property type="project" value="UniProtKB-KW"/>
</dbReference>
<evidence type="ECO:0000313" key="3">
    <source>
        <dbReference type="Proteomes" id="UP000266915"/>
    </source>
</evidence>
<name>A0A3N2C3D5_9MICO</name>
<keyword evidence="1" id="KW-0812">Transmembrane</keyword>
<keyword evidence="1" id="KW-1133">Transmembrane helix</keyword>
<feature type="transmembrane region" description="Helical" evidence="1">
    <location>
        <begin position="69"/>
        <end position="94"/>
    </location>
</feature>